<evidence type="ECO:0000259" key="1">
    <source>
        <dbReference type="PROSITE" id="PS50995"/>
    </source>
</evidence>
<evidence type="ECO:0000313" key="3">
    <source>
        <dbReference type="Proteomes" id="UP001501594"/>
    </source>
</evidence>
<dbReference type="EMBL" id="BAABAU010000001">
    <property type="protein sequence ID" value="GAA4265669.1"/>
    <property type="molecule type" value="Genomic_DNA"/>
</dbReference>
<feature type="domain" description="HTH marR-type" evidence="1">
    <location>
        <begin position="24"/>
        <end position="160"/>
    </location>
</feature>
<dbReference type="InterPro" id="IPR000835">
    <property type="entry name" value="HTH_MarR-typ"/>
</dbReference>
<dbReference type="RefSeq" id="WP_344794226.1">
    <property type="nucleotide sequence ID" value="NZ_BAABAU010000001.1"/>
</dbReference>
<sequence length="178" mass="18654">MTTDTLSLAVTDTDDRVSPALTGDTPVVRQVATAMADADAAHRRLRAVFAGSVGLSPLEFNALMHVGEAEDLTPKALAIHLDITTGAVTAMTDRLVSAGLVERTPNPADRRSLLLSLTDTGARARATMYAQYYEAVARALDAAPDLGVGDITALLERTAEAIGATADAIEQAPSILRR</sequence>
<dbReference type="InterPro" id="IPR039422">
    <property type="entry name" value="MarR/SlyA-like"/>
</dbReference>
<dbReference type="InterPro" id="IPR036390">
    <property type="entry name" value="WH_DNA-bd_sf"/>
</dbReference>
<dbReference type="PROSITE" id="PS50995">
    <property type="entry name" value="HTH_MARR_2"/>
    <property type="match status" value="1"/>
</dbReference>
<evidence type="ECO:0000313" key="2">
    <source>
        <dbReference type="EMBL" id="GAA4265669.1"/>
    </source>
</evidence>
<dbReference type="Proteomes" id="UP001501594">
    <property type="component" value="Unassembled WGS sequence"/>
</dbReference>
<dbReference type="SUPFAM" id="SSF46785">
    <property type="entry name" value="Winged helix' DNA-binding domain"/>
    <property type="match status" value="1"/>
</dbReference>
<reference evidence="3" key="1">
    <citation type="journal article" date="2019" name="Int. J. Syst. Evol. Microbiol.">
        <title>The Global Catalogue of Microorganisms (GCM) 10K type strain sequencing project: providing services to taxonomists for standard genome sequencing and annotation.</title>
        <authorList>
            <consortium name="The Broad Institute Genomics Platform"/>
            <consortium name="The Broad Institute Genome Sequencing Center for Infectious Disease"/>
            <person name="Wu L."/>
            <person name="Ma J."/>
        </authorList>
    </citation>
    <scope>NUCLEOTIDE SEQUENCE [LARGE SCALE GENOMIC DNA]</scope>
    <source>
        <strain evidence="3">JCM 17442</strain>
    </source>
</reference>
<dbReference type="Gene3D" id="1.10.10.10">
    <property type="entry name" value="Winged helix-like DNA-binding domain superfamily/Winged helix DNA-binding domain"/>
    <property type="match status" value="1"/>
</dbReference>
<name>A0ABP8E0E2_9MICO</name>
<comment type="caution">
    <text evidence="2">The sequence shown here is derived from an EMBL/GenBank/DDBJ whole genome shotgun (WGS) entry which is preliminary data.</text>
</comment>
<dbReference type="PANTHER" id="PTHR33164:SF43">
    <property type="entry name" value="HTH-TYPE TRANSCRIPTIONAL REPRESSOR YETL"/>
    <property type="match status" value="1"/>
</dbReference>
<organism evidence="2 3">
    <name type="scientific">Frondihabitans peucedani</name>
    <dbReference type="NCBI Taxonomy" id="598626"/>
    <lineage>
        <taxon>Bacteria</taxon>
        <taxon>Bacillati</taxon>
        <taxon>Actinomycetota</taxon>
        <taxon>Actinomycetes</taxon>
        <taxon>Micrococcales</taxon>
        <taxon>Microbacteriaceae</taxon>
        <taxon>Frondihabitans</taxon>
    </lineage>
</organism>
<dbReference type="Pfam" id="PF01047">
    <property type="entry name" value="MarR"/>
    <property type="match status" value="1"/>
</dbReference>
<dbReference type="InterPro" id="IPR036388">
    <property type="entry name" value="WH-like_DNA-bd_sf"/>
</dbReference>
<protein>
    <recommendedName>
        <fullName evidence="1">HTH marR-type domain-containing protein</fullName>
    </recommendedName>
</protein>
<dbReference type="PANTHER" id="PTHR33164">
    <property type="entry name" value="TRANSCRIPTIONAL REGULATOR, MARR FAMILY"/>
    <property type="match status" value="1"/>
</dbReference>
<dbReference type="SMART" id="SM00347">
    <property type="entry name" value="HTH_MARR"/>
    <property type="match status" value="1"/>
</dbReference>
<gene>
    <name evidence="2" type="ORF">GCM10022256_12810</name>
</gene>
<proteinExistence type="predicted"/>
<accession>A0ABP8E0E2</accession>
<dbReference type="PRINTS" id="PR00598">
    <property type="entry name" value="HTHMARR"/>
</dbReference>
<keyword evidence="3" id="KW-1185">Reference proteome</keyword>